<organism evidence="7">
    <name type="scientific">Acidicaldus sp</name>
    <dbReference type="NCBI Taxonomy" id="1872105"/>
    <lineage>
        <taxon>Bacteria</taxon>
        <taxon>Pseudomonadati</taxon>
        <taxon>Pseudomonadota</taxon>
        <taxon>Alphaproteobacteria</taxon>
        <taxon>Acetobacterales</taxon>
        <taxon>Acetobacteraceae</taxon>
        <taxon>Acidicaldus</taxon>
    </lineage>
</organism>
<dbReference type="GO" id="GO:0005829">
    <property type="term" value="C:cytosol"/>
    <property type="evidence" value="ECO:0007669"/>
    <property type="project" value="TreeGrafter"/>
</dbReference>
<evidence type="ECO:0000256" key="3">
    <source>
        <dbReference type="ARBA" id="ARBA00022741"/>
    </source>
</evidence>
<dbReference type="EC" id="2.7.1.35" evidence="1"/>
<gene>
    <name evidence="7" type="ORF">ENY07_05635</name>
</gene>
<keyword evidence="4 7" id="KW-0418">Kinase</keyword>
<reference evidence="7" key="1">
    <citation type="journal article" date="2020" name="mSystems">
        <title>Genome- and Community-Level Interaction Insights into Carbon Utilization and Element Cycling Functions of Hydrothermarchaeota in Hydrothermal Sediment.</title>
        <authorList>
            <person name="Zhou Z."/>
            <person name="Liu Y."/>
            <person name="Xu W."/>
            <person name="Pan J."/>
            <person name="Luo Z.H."/>
            <person name="Li M."/>
        </authorList>
    </citation>
    <scope>NUCLEOTIDE SEQUENCE</scope>
    <source>
        <strain evidence="7">SpSt-997</strain>
    </source>
</reference>
<sequence>MRILLLNSFVCHGHVGASAQLFPLQRLGAEVTVIPTVRFSNHPGYGHFAGDVTSPNEIARLVEGLEAIGALDGLDGLLSGYLSDPRTGAAAIAAITRARQRSPTALYACDPVLGDNGRLYVVPGVDELLRGQAVPGADFITPNLFELGLLTGLPCGSLTAVKRAATALQAEMRAAGPRAVLVTGLRLETTPKDAVDMLLAEGGAFHRLRTPLFDLTANGTGDLAAALFLHEYLRLGDGAAALAAMAARLVAVLRLTAARGARELALVAAQDEFAAPPRQFQVEQC</sequence>
<evidence type="ECO:0000256" key="1">
    <source>
        <dbReference type="ARBA" id="ARBA00012104"/>
    </source>
</evidence>
<dbReference type="NCBIfam" id="TIGR00687">
    <property type="entry name" value="pyridox_kin"/>
    <property type="match status" value="1"/>
</dbReference>
<evidence type="ECO:0000256" key="5">
    <source>
        <dbReference type="ARBA" id="ARBA00022840"/>
    </source>
</evidence>
<dbReference type="InterPro" id="IPR013749">
    <property type="entry name" value="PM/HMP-P_kinase-1"/>
</dbReference>
<dbReference type="Pfam" id="PF08543">
    <property type="entry name" value="Phos_pyr_kin"/>
    <property type="match status" value="1"/>
</dbReference>
<dbReference type="PANTHER" id="PTHR10534:SF2">
    <property type="entry name" value="PYRIDOXAL KINASE"/>
    <property type="match status" value="1"/>
</dbReference>
<protein>
    <recommendedName>
        <fullName evidence="1">pyridoxal kinase</fullName>
        <ecNumber evidence="1">2.7.1.35</ecNumber>
    </recommendedName>
</protein>
<evidence type="ECO:0000256" key="4">
    <source>
        <dbReference type="ARBA" id="ARBA00022777"/>
    </source>
</evidence>
<keyword evidence="5" id="KW-0067">ATP-binding</keyword>
<keyword evidence="2 7" id="KW-0808">Transferase</keyword>
<accession>A0A8J4M5X6</accession>
<dbReference type="GO" id="GO:0005524">
    <property type="term" value="F:ATP binding"/>
    <property type="evidence" value="ECO:0007669"/>
    <property type="project" value="UniProtKB-KW"/>
</dbReference>
<feature type="domain" description="Pyridoxamine kinase/Phosphomethylpyrimidine kinase" evidence="6">
    <location>
        <begin position="90"/>
        <end position="227"/>
    </location>
</feature>
<evidence type="ECO:0000313" key="7">
    <source>
        <dbReference type="EMBL" id="HGC42687.1"/>
    </source>
</evidence>
<dbReference type="PANTHER" id="PTHR10534">
    <property type="entry name" value="PYRIDOXAL KINASE"/>
    <property type="match status" value="1"/>
</dbReference>
<dbReference type="GO" id="GO:0009443">
    <property type="term" value="P:pyridoxal 5'-phosphate salvage"/>
    <property type="evidence" value="ECO:0007669"/>
    <property type="project" value="InterPro"/>
</dbReference>
<dbReference type="EMBL" id="DTQM01000107">
    <property type="protein sequence ID" value="HGC42687.1"/>
    <property type="molecule type" value="Genomic_DNA"/>
</dbReference>
<proteinExistence type="predicted"/>
<dbReference type="GO" id="GO:0008478">
    <property type="term" value="F:pyridoxal kinase activity"/>
    <property type="evidence" value="ECO:0007669"/>
    <property type="project" value="UniProtKB-EC"/>
</dbReference>
<dbReference type="SUPFAM" id="SSF53613">
    <property type="entry name" value="Ribokinase-like"/>
    <property type="match status" value="1"/>
</dbReference>
<dbReference type="InterPro" id="IPR004625">
    <property type="entry name" value="PyrdxlKinase"/>
</dbReference>
<dbReference type="InterPro" id="IPR029056">
    <property type="entry name" value="Ribokinase-like"/>
</dbReference>
<evidence type="ECO:0000259" key="6">
    <source>
        <dbReference type="Pfam" id="PF08543"/>
    </source>
</evidence>
<evidence type="ECO:0000256" key="2">
    <source>
        <dbReference type="ARBA" id="ARBA00022679"/>
    </source>
</evidence>
<comment type="caution">
    <text evidence="7">The sequence shown here is derived from an EMBL/GenBank/DDBJ whole genome shotgun (WGS) entry which is preliminary data.</text>
</comment>
<dbReference type="AlphaFoldDB" id="A0A8J4M5X6"/>
<dbReference type="CDD" id="cd01173">
    <property type="entry name" value="pyridoxal_pyridoxamine_kinase"/>
    <property type="match status" value="1"/>
</dbReference>
<name>A0A8J4M5X6_9PROT</name>
<keyword evidence="3" id="KW-0547">Nucleotide-binding</keyword>
<dbReference type="Gene3D" id="3.40.1190.20">
    <property type="match status" value="1"/>
</dbReference>